<feature type="chain" id="PRO_5044885335" description="Transmembrane protein" evidence="1">
    <location>
        <begin position="32"/>
        <end position="92"/>
    </location>
</feature>
<sequence>MTRNTRSGFAAACAFLLLVLLVSFSFLASEARPLRNVAVDSVSGVAVKNGIQMLIEGLQVIKAGGGPSPRGKSHVCHSVAFKKSGPGPGDGH</sequence>
<evidence type="ECO:0000313" key="3">
    <source>
        <dbReference type="Proteomes" id="UP001634007"/>
    </source>
</evidence>
<accession>A0ABD3K0V7</accession>
<reference evidence="2 3" key="1">
    <citation type="submission" date="2024-11" db="EMBL/GenBank/DDBJ databases">
        <title>Chromosome-level genome assembly of Eucalyptus globulus Labill. provides insights into its genome evolution.</title>
        <authorList>
            <person name="Li X."/>
        </authorList>
    </citation>
    <scope>NUCLEOTIDE SEQUENCE [LARGE SCALE GENOMIC DNA]</scope>
    <source>
        <strain evidence="2">CL2024</strain>
        <tissue evidence="2">Fresh tender leaves</tissue>
    </source>
</reference>
<dbReference type="EMBL" id="JBJKBG010000006">
    <property type="protein sequence ID" value="KAL3732918.1"/>
    <property type="molecule type" value="Genomic_DNA"/>
</dbReference>
<dbReference type="Proteomes" id="UP001634007">
    <property type="component" value="Unassembled WGS sequence"/>
</dbReference>
<name>A0ABD3K0V7_EUCGL</name>
<proteinExistence type="predicted"/>
<organism evidence="2 3">
    <name type="scientific">Eucalyptus globulus</name>
    <name type="common">Tasmanian blue gum</name>
    <dbReference type="NCBI Taxonomy" id="34317"/>
    <lineage>
        <taxon>Eukaryota</taxon>
        <taxon>Viridiplantae</taxon>
        <taxon>Streptophyta</taxon>
        <taxon>Embryophyta</taxon>
        <taxon>Tracheophyta</taxon>
        <taxon>Spermatophyta</taxon>
        <taxon>Magnoliopsida</taxon>
        <taxon>eudicotyledons</taxon>
        <taxon>Gunneridae</taxon>
        <taxon>Pentapetalae</taxon>
        <taxon>rosids</taxon>
        <taxon>malvids</taxon>
        <taxon>Myrtales</taxon>
        <taxon>Myrtaceae</taxon>
        <taxon>Myrtoideae</taxon>
        <taxon>Eucalypteae</taxon>
        <taxon>Eucalyptus</taxon>
    </lineage>
</organism>
<keyword evidence="1" id="KW-0732">Signal</keyword>
<comment type="caution">
    <text evidence="2">The sequence shown here is derived from an EMBL/GenBank/DDBJ whole genome shotgun (WGS) entry which is preliminary data.</text>
</comment>
<keyword evidence="3" id="KW-1185">Reference proteome</keyword>
<dbReference type="AlphaFoldDB" id="A0ABD3K0V7"/>
<evidence type="ECO:0008006" key="4">
    <source>
        <dbReference type="Google" id="ProtNLM"/>
    </source>
</evidence>
<protein>
    <recommendedName>
        <fullName evidence="4">Transmembrane protein</fullName>
    </recommendedName>
</protein>
<evidence type="ECO:0000256" key="1">
    <source>
        <dbReference type="SAM" id="SignalP"/>
    </source>
</evidence>
<evidence type="ECO:0000313" key="2">
    <source>
        <dbReference type="EMBL" id="KAL3732918.1"/>
    </source>
</evidence>
<feature type="signal peptide" evidence="1">
    <location>
        <begin position="1"/>
        <end position="31"/>
    </location>
</feature>
<gene>
    <name evidence="2" type="ORF">ACJRO7_022439</name>
</gene>